<dbReference type="EMBL" id="JAHQCW010000009">
    <property type="protein sequence ID" value="MBU9736390.1"/>
    <property type="molecule type" value="Genomic_DNA"/>
</dbReference>
<evidence type="ECO:0000256" key="1">
    <source>
        <dbReference type="ARBA" id="ARBA00022475"/>
    </source>
</evidence>
<dbReference type="CDD" id="cd13585">
    <property type="entry name" value="PBP2_TMBP_like"/>
    <property type="match status" value="1"/>
</dbReference>
<gene>
    <name evidence="8" type="ORF">KTH89_07570</name>
</gene>
<keyword evidence="1" id="KW-1003">Cell membrane</keyword>
<keyword evidence="2 7" id="KW-0732">Signal</keyword>
<evidence type="ECO:0000256" key="3">
    <source>
        <dbReference type="ARBA" id="ARBA00023136"/>
    </source>
</evidence>
<comment type="caution">
    <text evidence="8">The sequence shown here is derived from an EMBL/GenBank/DDBJ whole genome shotgun (WGS) entry which is preliminary data.</text>
</comment>
<dbReference type="PROSITE" id="PS51257">
    <property type="entry name" value="PROKAR_LIPOPROTEIN"/>
    <property type="match status" value="1"/>
</dbReference>
<evidence type="ECO:0000256" key="4">
    <source>
        <dbReference type="ARBA" id="ARBA00023139"/>
    </source>
</evidence>
<dbReference type="AlphaFoldDB" id="A0A949K082"/>
<feature type="compositionally biased region" description="Basic and acidic residues" evidence="6">
    <location>
        <begin position="44"/>
        <end position="53"/>
    </location>
</feature>
<dbReference type="Proteomes" id="UP000712157">
    <property type="component" value="Unassembled WGS sequence"/>
</dbReference>
<evidence type="ECO:0000256" key="6">
    <source>
        <dbReference type="SAM" id="MobiDB-lite"/>
    </source>
</evidence>
<feature type="signal peptide" evidence="7">
    <location>
        <begin position="1"/>
        <end position="21"/>
    </location>
</feature>
<organism evidence="8 9">
    <name type="scientific">Diplocloster agilis</name>
    <dbReference type="NCBI Taxonomy" id="2850323"/>
    <lineage>
        <taxon>Bacteria</taxon>
        <taxon>Bacillati</taxon>
        <taxon>Bacillota</taxon>
        <taxon>Clostridia</taxon>
        <taxon>Lachnospirales</taxon>
        <taxon>Lachnospiraceae</taxon>
        <taxon>Diplocloster</taxon>
    </lineage>
</organism>
<keyword evidence="4" id="KW-0564">Palmitate</keyword>
<proteinExistence type="predicted"/>
<dbReference type="PANTHER" id="PTHR43649:SF33">
    <property type="entry name" value="POLYGALACTURONAN_RHAMNOGALACTURONAN-BINDING PROTEIN YTCQ"/>
    <property type="match status" value="1"/>
</dbReference>
<reference evidence="8" key="1">
    <citation type="submission" date="2021-06" db="EMBL/GenBank/DDBJ databases">
        <title>Description of novel taxa of the family Lachnospiraceae.</title>
        <authorList>
            <person name="Chaplin A.V."/>
            <person name="Sokolova S.R."/>
            <person name="Pikina A.P."/>
            <person name="Korzhanova M."/>
            <person name="Belova V."/>
            <person name="Korostin D."/>
            <person name="Efimov B.A."/>
        </authorList>
    </citation>
    <scope>NUCLEOTIDE SEQUENCE</scope>
    <source>
        <strain evidence="8">ASD5720</strain>
    </source>
</reference>
<evidence type="ECO:0000256" key="2">
    <source>
        <dbReference type="ARBA" id="ARBA00022729"/>
    </source>
</evidence>
<dbReference type="Pfam" id="PF01547">
    <property type="entry name" value="SBP_bac_1"/>
    <property type="match status" value="1"/>
</dbReference>
<dbReference type="RefSeq" id="WP_238721254.1">
    <property type="nucleotide sequence ID" value="NZ_JAHQCW010000009.1"/>
</dbReference>
<keyword evidence="5" id="KW-0449">Lipoprotein</keyword>
<evidence type="ECO:0000256" key="7">
    <source>
        <dbReference type="SAM" id="SignalP"/>
    </source>
</evidence>
<evidence type="ECO:0000256" key="5">
    <source>
        <dbReference type="ARBA" id="ARBA00023288"/>
    </source>
</evidence>
<name>A0A949K082_9FIRM</name>
<accession>A0A949K082</accession>
<evidence type="ECO:0000313" key="8">
    <source>
        <dbReference type="EMBL" id="MBU9736390.1"/>
    </source>
</evidence>
<dbReference type="Gene3D" id="3.40.190.10">
    <property type="entry name" value="Periplasmic binding protein-like II"/>
    <property type="match status" value="1"/>
</dbReference>
<feature type="region of interest" description="Disordered" evidence="6">
    <location>
        <begin position="29"/>
        <end position="62"/>
    </location>
</feature>
<dbReference type="InterPro" id="IPR050490">
    <property type="entry name" value="Bact_solute-bd_prot1"/>
</dbReference>
<evidence type="ECO:0000313" key="9">
    <source>
        <dbReference type="Proteomes" id="UP000712157"/>
    </source>
</evidence>
<keyword evidence="9" id="KW-1185">Reference proteome</keyword>
<keyword evidence="3" id="KW-0472">Membrane</keyword>
<feature type="chain" id="PRO_5039608491" evidence="7">
    <location>
        <begin position="22"/>
        <end position="449"/>
    </location>
</feature>
<dbReference type="InterPro" id="IPR006059">
    <property type="entry name" value="SBP"/>
</dbReference>
<sequence length="449" mass="48777">MKRMKKIGALLLALVMVLSMAAGCGSKAAESAEQPKDAAGTKSEAADDTKSEAADNTASTGEKTKITAWMGSWWESEVPRLKAGFEEKYPEYELTIECLPINNYIEAAVTSILGGNAPDALALDGLMVATPVGQNLLQPMDDFMSRYGWEQDQFSPGAMKNGIMNDTVYAVPYRTAPNAMFYNKTLFDKAGLPYPTDNMPLDQFLETAEKLTNASEGVYGYGIAGSKNDPANVITSLGCFLWSKGGDFLTEDMTASAMDTAESVEGVKFWSELYTKYKVVPEGCINYAISADLIPMAQNGQLAMVPIDAVSASSMDEYAKKNGFEWDMCVAPGTEDRAAAWLWTIPTGAKNVDGAEKFIDYFLQPEVLADQDVVMPAVIEAQSIGVWTDPLYEAFWRADANAKKFPPLTPQWNEIQNIVITGLQNVLQGAATPEDACKSMSDEINGLLK</sequence>
<dbReference type="SUPFAM" id="SSF53850">
    <property type="entry name" value="Periplasmic binding protein-like II"/>
    <property type="match status" value="1"/>
</dbReference>
<dbReference type="PANTHER" id="PTHR43649">
    <property type="entry name" value="ARABINOSE-BINDING PROTEIN-RELATED"/>
    <property type="match status" value="1"/>
</dbReference>
<protein>
    <submittedName>
        <fullName evidence="8">Sugar ABC transporter substrate-binding protein</fullName>
    </submittedName>
</protein>